<dbReference type="Proteomes" id="UP000712045">
    <property type="component" value="Unassembled WGS sequence"/>
</dbReference>
<organism evidence="3 4">
    <name type="scientific">Streptomyces durocortorensis</name>
    <dbReference type="NCBI Taxonomy" id="2811104"/>
    <lineage>
        <taxon>Bacteria</taxon>
        <taxon>Bacillati</taxon>
        <taxon>Actinomycetota</taxon>
        <taxon>Actinomycetes</taxon>
        <taxon>Kitasatosporales</taxon>
        <taxon>Streptomycetaceae</taxon>
        <taxon>Streptomyces</taxon>
    </lineage>
</organism>
<accession>A0ABS2I5A3</accession>
<evidence type="ECO:0000313" key="3">
    <source>
        <dbReference type="EMBL" id="MBM7057823.1"/>
    </source>
</evidence>
<comment type="caution">
    <text evidence="3">The sequence shown here is derived from an EMBL/GenBank/DDBJ whole genome shotgun (WGS) entry which is preliminary data.</text>
</comment>
<dbReference type="Pfam" id="PF10544">
    <property type="entry name" value="T5orf172"/>
    <property type="match status" value="1"/>
</dbReference>
<evidence type="ECO:0000256" key="1">
    <source>
        <dbReference type="SAM" id="MobiDB-lite"/>
    </source>
</evidence>
<protein>
    <submittedName>
        <fullName evidence="3">GIY-YIG nuclease family protein</fullName>
    </submittedName>
</protein>
<feature type="compositionally biased region" description="Basic residues" evidence="1">
    <location>
        <begin position="304"/>
        <end position="316"/>
    </location>
</feature>
<proteinExistence type="predicted"/>
<keyword evidence="4" id="KW-1185">Reference proteome</keyword>
<dbReference type="InterPro" id="IPR018306">
    <property type="entry name" value="Phage_T5_Orf172_DNA-bd"/>
</dbReference>
<dbReference type="SMART" id="SM00974">
    <property type="entry name" value="T5orf172"/>
    <property type="match status" value="1"/>
</dbReference>
<evidence type="ECO:0000313" key="4">
    <source>
        <dbReference type="Proteomes" id="UP000712045"/>
    </source>
</evidence>
<feature type="region of interest" description="Disordered" evidence="1">
    <location>
        <begin position="280"/>
        <end position="316"/>
    </location>
</feature>
<dbReference type="RefSeq" id="WP_205085957.1">
    <property type="nucleotide sequence ID" value="NZ_JAFEUF010000231.1"/>
</dbReference>
<gene>
    <name evidence="3" type="ORF">JS521_29260</name>
</gene>
<reference evidence="3 4" key="1">
    <citation type="submission" date="2021-02" db="EMBL/GenBank/DDBJ databases">
        <title>Genome Streptomyces sp. RHZ10.</title>
        <authorList>
            <person name="Besaury L."/>
        </authorList>
    </citation>
    <scope>NUCLEOTIDE SEQUENCE [LARGE SCALE GENOMIC DNA]</scope>
    <source>
        <strain evidence="3 4">RHZ10</strain>
    </source>
</reference>
<evidence type="ECO:0000259" key="2">
    <source>
        <dbReference type="SMART" id="SM00974"/>
    </source>
</evidence>
<feature type="domain" description="Bacteriophage T5 Orf172 DNA-binding" evidence="2">
    <location>
        <begin position="15"/>
        <end position="94"/>
    </location>
</feature>
<name>A0ABS2I5A3_9ACTN</name>
<sequence length="316" mass="35188">MPTHETGFVYVMSNPAMQGLVKIGFTTQLPEDRAQELSRPTGVPLPFDVAFRGLTMRWREVERLVHQHLADQRVSRKEFFTVSIDDAVQTVRECVLAVNGIGAWETGRRHLVKRGDRVSLSLAAGQVFAVLVMPAPFSGNGWEVLDLWQAHSDGDQLEIYGAGQPGWVAGFSDGDHDGTDDPVPYLDRTQRVANGALNGRERFDTGFRLVWLSDAADGSGAYTSVIFEAWEPCQVVSRTWSPRWTREGFPLVLNALERDLSEGMLEAARAALALPAPRNWAPRPEGRSYLVPPQPGPDEWLPQLHRRSARPRRTPG</sequence>
<dbReference type="EMBL" id="JAFEUF010000231">
    <property type="protein sequence ID" value="MBM7057823.1"/>
    <property type="molecule type" value="Genomic_DNA"/>
</dbReference>